<dbReference type="PANTHER" id="PTHR40072">
    <property type="entry name" value="MOLYBDOPTERIN-GUANINE DINUCLEOTIDE BIOSYNTHESIS ADAPTER PROTEIN-RELATED"/>
    <property type="match status" value="1"/>
</dbReference>
<dbReference type="SUPFAM" id="SSF52540">
    <property type="entry name" value="P-loop containing nucleoside triphosphate hydrolases"/>
    <property type="match status" value="1"/>
</dbReference>
<dbReference type="InterPro" id="IPR004435">
    <property type="entry name" value="MobB_dom"/>
</dbReference>
<name>A0A923L6H8_9BACI</name>
<dbReference type="PANTHER" id="PTHR40072:SF1">
    <property type="entry name" value="MOLYBDOPTERIN-GUANINE DINUCLEOTIDE BIOSYNTHESIS ADAPTER PROTEIN"/>
    <property type="match status" value="1"/>
</dbReference>
<proteinExistence type="predicted"/>
<dbReference type="InterPro" id="IPR052539">
    <property type="entry name" value="MGD_biosynthesis_adapter"/>
</dbReference>
<accession>A0A923L6H8</accession>
<dbReference type="RefSeq" id="WP_186870112.1">
    <property type="nucleotide sequence ID" value="NZ_JACOOL010000007.1"/>
</dbReference>
<evidence type="ECO:0000313" key="2">
    <source>
        <dbReference type="EMBL" id="MBC5637407.1"/>
    </source>
</evidence>
<dbReference type="EMBL" id="JACOOL010000007">
    <property type="protein sequence ID" value="MBC5637407.1"/>
    <property type="molecule type" value="Genomic_DNA"/>
</dbReference>
<evidence type="ECO:0000259" key="1">
    <source>
        <dbReference type="Pfam" id="PF03205"/>
    </source>
</evidence>
<keyword evidence="3" id="KW-1185">Reference proteome</keyword>
<feature type="domain" description="Molybdopterin-guanine dinucleotide biosynthesis protein B (MobB)" evidence="1">
    <location>
        <begin position="3"/>
        <end position="132"/>
    </location>
</feature>
<comment type="caution">
    <text evidence="2">The sequence shown here is derived from an EMBL/GenBank/DDBJ whole genome shotgun (WGS) entry which is preliminary data.</text>
</comment>
<dbReference type="Proteomes" id="UP000637359">
    <property type="component" value="Unassembled WGS sequence"/>
</dbReference>
<sequence>MVILQVVGYKNSGKTTIAKELITYLASEGIRIASLKHHGHGGLPIGLEKTDSEQHKQAGAYVAGVLGEDVLQVSHSGDWQIQDILLIYQQLGVEFLLLEGFKKLTFPKLVLLKNEEELSLISSLQNVIGIITTAEINASAVPYPIFHFDETNSICTWVYHNYREGWL</sequence>
<protein>
    <submittedName>
        <fullName evidence="2">Molybdopterin-guanine dinucleotide biosynthesis protein B</fullName>
    </submittedName>
</protein>
<dbReference type="GO" id="GO:0005525">
    <property type="term" value="F:GTP binding"/>
    <property type="evidence" value="ECO:0007669"/>
    <property type="project" value="InterPro"/>
</dbReference>
<evidence type="ECO:0000313" key="3">
    <source>
        <dbReference type="Proteomes" id="UP000637359"/>
    </source>
</evidence>
<dbReference type="GO" id="GO:0006777">
    <property type="term" value="P:Mo-molybdopterin cofactor biosynthetic process"/>
    <property type="evidence" value="ECO:0007669"/>
    <property type="project" value="InterPro"/>
</dbReference>
<organism evidence="2 3">
    <name type="scientific">Ornithinibacillus hominis</name>
    <dbReference type="NCBI Taxonomy" id="2763055"/>
    <lineage>
        <taxon>Bacteria</taxon>
        <taxon>Bacillati</taxon>
        <taxon>Bacillota</taxon>
        <taxon>Bacilli</taxon>
        <taxon>Bacillales</taxon>
        <taxon>Bacillaceae</taxon>
        <taxon>Ornithinibacillus</taxon>
    </lineage>
</organism>
<dbReference type="NCBIfam" id="TIGR00176">
    <property type="entry name" value="mobB"/>
    <property type="match status" value="1"/>
</dbReference>
<reference evidence="2" key="1">
    <citation type="submission" date="2020-08" db="EMBL/GenBank/DDBJ databases">
        <title>Genome public.</title>
        <authorList>
            <person name="Liu C."/>
            <person name="Sun Q."/>
        </authorList>
    </citation>
    <scope>NUCLEOTIDE SEQUENCE</scope>
    <source>
        <strain evidence="2">BX22</strain>
    </source>
</reference>
<dbReference type="Pfam" id="PF03205">
    <property type="entry name" value="MobB"/>
    <property type="match status" value="1"/>
</dbReference>
<dbReference type="Gene3D" id="3.40.50.300">
    <property type="entry name" value="P-loop containing nucleotide triphosphate hydrolases"/>
    <property type="match status" value="1"/>
</dbReference>
<dbReference type="AlphaFoldDB" id="A0A923L6H8"/>
<dbReference type="InterPro" id="IPR027417">
    <property type="entry name" value="P-loop_NTPase"/>
</dbReference>
<gene>
    <name evidence="2" type="primary">mobB</name>
    <name evidence="2" type="ORF">H8S33_11380</name>
</gene>